<name>A0AAD9PIA2_9APIC</name>
<keyword evidence="2" id="KW-1185">Reference proteome</keyword>
<proteinExistence type="predicted"/>
<sequence length="299" mass="34551">MREDRDDDKVKFAGSRTADHLSANESPRSLEVIDPLHWLQKRTIPALTFGNMKTLSCVKHLESFLQKEFSPYFIKSYPLWLKYVKSGRDVRFCFEGLGSFNTYDFITCKAYNPYNVTKFLTLLGPNFKNDNIETEAFMISGPLLTVTLQNSQSRNQVLFMFPMNATCAKYKTVRHYTDHNNSSDARSIKSDFETESQVTYEPAQVSEKLLHVLMDISNDCLGLSREECLKIKDQVYSKFTRSRETMYPSGMIDELDRQLNAKRRGASIISVSFDEDIHASAFEDFCFYDLNFNCALNYL</sequence>
<dbReference type="GeneID" id="94337195"/>
<gene>
    <name evidence="1" type="ORF">BdWA1_002898</name>
</gene>
<dbReference type="AlphaFoldDB" id="A0AAD9PIA2"/>
<dbReference type="Proteomes" id="UP001214638">
    <property type="component" value="Unassembled WGS sequence"/>
</dbReference>
<comment type="caution">
    <text evidence="1">The sequence shown here is derived from an EMBL/GenBank/DDBJ whole genome shotgun (WGS) entry which is preliminary data.</text>
</comment>
<dbReference type="KEGG" id="bdw:94337195"/>
<dbReference type="EMBL" id="JALLKP010000004">
    <property type="protein sequence ID" value="KAK2195225.1"/>
    <property type="molecule type" value="Genomic_DNA"/>
</dbReference>
<protein>
    <submittedName>
        <fullName evidence="1">Uncharacterized protein</fullName>
    </submittedName>
</protein>
<organism evidence="1 2">
    <name type="scientific">Babesia duncani</name>
    <dbReference type="NCBI Taxonomy" id="323732"/>
    <lineage>
        <taxon>Eukaryota</taxon>
        <taxon>Sar</taxon>
        <taxon>Alveolata</taxon>
        <taxon>Apicomplexa</taxon>
        <taxon>Aconoidasida</taxon>
        <taxon>Piroplasmida</taxon>
        <taxon>Babesiidae</taxon>
        <taxon>Babesia</taxon>
    </lineage>
</organism>
<evidence type="ECO:0000313" key="1">
    <source>
        <dbReference type="EMBL" id="KAK2195225.1"/>
    </source>
</evidence>
<accession>A0AAD9PIA2</accession>
<evidence type="ECO:0000313" key="2">
    <source>
        <dbReference type="Proteomes" id="UP001214638"/>
    </source>
</evidence>
<reference evidence="1" key="1">
    <citation type="journal article" date="2023" name="Nat. Microbiol.">
        <title>Babesia duncani multi-omics identifies virulence factors and drug targets.</title>
        <authorList>
            <person name="Singh P."/>
            <person name="Lonardi S."/>
            <person name="Liang Q."/>
            <person name="Vydyam P."/>
            <person name="Khabirova E."/>
            <person name="Fang T."/>
            <person name="Gihaz S."/>
            <person name="Thekkiniath J."/>
            <person name="Munshi M."/>
            <person name="Abel S."/>
            <person name="Ciampossin L."/>
            <person name="Batugedara G."/>
            <person name="Gupta M."/>
            <person name="Lu X.M."/>
            <person name="Lenz T."/>
            <person name="Chakravarty S."/>
            <person name="Cornillot E."/>
            <person name="Hu Y."/>
            <person name="Ma W."/>
            <person name="Gonzalez L.M."/>
            <person name="Sanchez S."/>
            <person name="Estrada K."/>
            <person name="Sanchez-Flores A."/>
            <person name="Montero E."/>
            <person name="Harb O.S."/>
            <person name="Le Roch K.G."/>
            <person name="Mamoun C.B."/>
        </authorList>
    </citation>
    <scope>NUCLEOTIDE SEQUENCE</scope>
    <source>
        <strain evidence="1">WA1</strain>
    </source>
</reference>
<dbReference type="RefSeq" id="XP_067802068.1">
    <property type="nucleotide sequence ID" value="XM_067947917.1"/>
</dbReference>